<dbReference type="EMBL" id="BSYO01000010">
    <property type="protein sequence ID" value="GMH10852.1"/>
    <property type="molecule type" value="Genomic_DNA"/>
</dbReference>
<feature type="compositionally biased region" description="Low complexity" evidence="1">
    <location>
        <begin position="95"/>
        <end position="104"/>
    </location>
</feature>
<proteinExistence type="predicted"/>
<evidence type="ECO:0008006" key="4">
    <source>
        <dbReference type="Google" id="ProtNLM"/>
    </source>
</evidence>
<feature type="compositionally biased region" description="Polar residues" evidence="1">
    <location>
        <begin position="80"/>
        <end position="94"/>
    </location>
</feature>
<evidence type="ECO:0000313" key="3">
    <source>
        <dbReference type="Proteomes" id="UP001279734"/>
    </source>
</evidence>
<gene>
    <name evidence="2" type="ORF">Nepgr_012693</name>
</gene>
<name>A0AAD3SGJ3_NEPGR</name>
<dbReference type="Proteomes" id="UP001279734">
    <property type="component" value="Unassembled WGS sequence"/>
</dbReference>
<evidence type="ECO:0000256" key="1">
    <source>
        <dbReference type="SAM" id="MobiDB-lite"/>
    </source>
</evidence>
<feature type="region of interest" description="Disordered" evidence="1">
    <location>
        <begin position="192"/>
        <end position="221"/>
    </location>
</feature>
<comment type="caution">
    <text evidence="2">The sequence shown here is derived from an EMBL/GenBank/DDBJ whole genome shotgun (WGS) entry which is preliminary data.</text>
</comment>
<feature type="region of interest" description="Disordered" evidence="1">
    <location>
        <begin position="23"/>
        <end position="68"/>
    </location>
</feature>
<evidence type="ECO:0000313" key="2">
    <source>
        <dbReference type="EMBL" id="GMH10852.1"/>
    </source>
</evidence>
<accession>A0AAD3SGJ3</accession>
<dbReference type="PANTHER" id="PTHR33132">
    <property type="entry name" value="OSJNBB0118P14.9 PROTEIN"/>
    <property type="match status" value="1"/>
</dbReference>
<dbReference type="AlphaFoldDB" id="A0AAD3SGJ3"/>
<feature type="region of interest" description="Disordered" evidence="1">
    <location>
        <begin position="80"/>
        <end position="104"/>
    </location>
</feature>
<organism evidence="2 3">
    <name type="scientific">Nepenthes gracilis</name>
    <name type="common">Slender pitcher plant</name>
    <dbReference type="NCBI Taxonomy" id="150966"/>
    <lineage>
        <taxon>Eukaryota</taxon>
        <taxon>Viridiplantae</taxon>
        <taxon>Streptophyta</taxon>
        <taxon>Embryophyta</taxon>
        <taxon>Tracheophyta</taxon>
        <taxon>Spermatophyta</taxon>
        <taxon>Magnoliopsida</taxon>
        <taxon>eudicotyledons</taxon>
        <taxon>Gunneridae</taxon>
        <taxon>Pentapetalae</taxon>
        <taxon>Caryophyllales</taxon>
        <taxon>Nepenthaceae</taxon>
        <taxon>Nepenthes</taxon>
    </lineage>
</organism>
<dbReference type="PANTHER" id="PTHR33132:SF135">
    <property type="entry name" value="OS02G0799700 PROTEIN"/>
    <property type="match status" value="1"/>
</dbReference>
<keyword evidence="3" id="KW-1185">Reference proteome</keyword>
<sequence length="221" mass="24122">MAPSSKSRSSAPVLPINFSSFQRSLSPTSRFSSPPPDLLSPLSSAATPSSFAASSSSFTSSSSSTSIFRRPLSPTRVNLFNTSPQTPSVRISLNRSQSPSRSVSVRDQVVAKNSTITKKTCMCSPTTHPGSFRCSYHRNLDGNNNSNRNNNQFVCSPSRLNLRRSAMTNSLVRIGTVEGDWVKRALTALIRPSSHQQRRRADFQPQPSRLSIMSRAGDDDV</sequence>
<reference evidence="2" key="1">
    <citation type="submission" date="2023-05" db="EMBL/GenBank/DDBJ databases">
        <title>Nepenthes gracilis genome sequencing.</title>
        <authorList>
            <person name="Fukushima K."/>
        </authorList>
    </citation>
    <scope>NUCLEOTIDE SEQUENCE</scope>
    <source>
        <strain evidence="2">SING2019-196</strain>
    </source>
</reference>
<feature type="compositionally biased region" description="Low complexity" evidence="1">
    <location>
        <begin position="39"/>
        <end position="68"/>
    </location>
</feature>
<protein>
    <recommendedName>
        <fullName evidence="4">Serine-rich protein-like protein</fullName>
    </recommendedName>
</protein>